<organism evidence="1 2">
    <name type="scientific">Aquimarina aggregata</name>
    <dbReference type="NCBI Taxonomy" id="1642818"/>
    <lineage>
        <taxon>Bacteria</taxon>
        <taxon>Pseudomonadati</taxon>
        <taxon>Bacteroidota</taxon>
        <taxon>Flavobacteriia</taxon>
        <taxon>Flavobacteriales</taxon>
        <taxon>Flavobacteriaceae</taxon>
        <taxon>Aquimarina</taxon>
    </lineage>
</organism>
<dbReference type="EMBL" id="LQRT01000013">
    <property type="protein sequence ID" value="KZS40579.1"/>
    <property type="molecule type" value="Genomic_DNA"/>
</dbReference>
<reference evidence="1 2" key="1">
    <citation type="submission" date="2016-01" db="EMBL/GenBank/DDBJ databases">
        <title>The draft genome sequence of Aquimarina sp. RZW4-3-2.</title>
        <authorList>
            <person name="Wang Y."/>
        </authorList>
    </citation>
    <scope>NUCLEOTIDE SEQUENCE [LARGE SCALE GENOMIC DNA]</scope>
    <source>
        <strain evidence="1 2">RZW4-3-2</strain>
    </source>
</reference>
<proteinExistence type="predicted"/>
<sequence>MISFSISAKNDGANVKLVSTNKKFVFTSTFKKNKKEEIVSYLENAIGLPKADDTNINITIENPYGVSIILNDQSIKIKLKSTKNDTGITKELVTKLNTIVKDVSNIINS</sequence>
<gene>
    <name evidence="1" type="ORF">AWE51_06430</name>
</gene>
<keyword evidence="2" id="KW-1185">Reference proteome</keyword>
<comment type="caution">
    <text evidence="1">The sequence shown here is derived from an EMBL/GenBank/DDBJ whole genome shotgun (WGS) entry which is preliminary data.</text>
</comment>
<protein>
    <submittedName>
        <fullName evidence="1">Uncharacterized protein</fullName>
    </submittedName>
</protein>
<name>A0A163AJ63_9FLAO</name>
<dbReference type="AlphaFoldDB" id="A0A163AJ63"/>
<accession>A0A163AJ63</accession>
<evidence type="ECO:0000313" key="1">
    <source>
        <dbReference type="EMBL" id="KZS40579.1"/>
    </source>
</evidence>
<dbReference type="RefSeq" id="WP_066314221.1">
    <property type="nucleotide sequence ID" value="NZ_LQRT01000013.1"/>
</dbReference>
<dbReference type="STRING" id="1642818.AWE51_06430"/>
<evidence type="ECO:0000313" key="2">
    <source>
        <dbReference type="Proteomes" id="UP000076715"/>
    </source>
</evidence>
<dbReference type="Proteomes" id="UP000076715">
    <property type="component" value="Unassembled WGS sequence"/>
</dbReference>